<feature type="compositionally biased region" description="Basic residues" evidence="1">
    <location>
        <begin position="334"/>
        <end position="343"/>
    </location>
</feature>
<feature type="region of interest" description="Disordered" evidence="1">
    <location>
        <begin position="307"/>
        <end position="343"/>
    </location>
</feature>
<feature type="compositionally biased region" description="Polar residues" evidence="1">
    <location>
        <begin position="106"/>
        <end position="116"/>
    </location>
</feature>
<evidence type="ECO:0000313" key="3">
    <source>
        <dbReference type="Proteomes" id="UP000799421"/>
    </source>
</evidence>
<dbReference type="Proteomes" id="UP000799421">
    <property type="component" value="Unassembled WGS sequence"/>
</dbReference>
<name>A0A6A7BPV7_9PEZI</name>
<feature type="compositionally biased region" description="Low complexity" evidence="1">
    <location>
        <begin position="117"/>
        <end position="127"/>
    </location>
</feature>
<feature type="compositionally biased region" description="Low complexity" evidence="1">
    <location>
        <begin position="74"/>
        <end position="87"/>
    </location>
</feature>
<organism evidence="2 3">
    <name type="scientific">Piedraia hortae CBS 480.64</name>
    <dbReference type="NCBI Taxonomy" id="1314780"/>
    <lineage>
        <taxon>Eukaryota</taxon>
        <taxon>Fungi</taxon>
        <taxon>Dikarya</taxon>
        <taxon>Ascomycota</taxon>
        <taxon>Pezizomycotina</taxon>
        <taxon>Dothideomycetes</taxon>
        <taxon>Dothideomycetidae</taxon>
        <taxon>Capnodiales</taxon>
        <taxon>Piedraiaceae</taxon>
        <taxon>Piedraia</taxon>
    </lineage>
</organism>
<dbReference type="EMBL" id="MU006047">
    <property type="protein sequence ID" value="KAF2857366.1"/>
    <property type="molecule type" value="Genomic_DNA"/>
</dbReference>
<sequence length="343" mass="36673">MKRLSGALKRNRNEEISPFSPSSDSAYASSDGPSLRDSKRSSEMVPVSSNNDNRNLAMNPSTGEVVDEDTGELVTVTTTTVTTTTTTRPGKKNTTSHGQGAAEQPRVQSVASSRNEPQTPVTTQQQTITAPENQNANFNSQGTSVTPTHGQNFSYPRRQVEGTDQEATKPKGAMANLKAAAMGIHGVGETLRGTINSEMDSRFAGRNPAKAEAARTRNAAVLQRGEQEMASVYHPGGMQNAYPQAQGQMMPTQTNMFPHQGTTMQPQGHIPENPYGPDPTAPQFHGQNTMMPAGNQMMGNQMPMAGQGGMGSIPEQNEYGYAQGQGHGESGLKKLLKRRPVGS</sequence>
<accession>A0A6A7BPV7</accession>
<evidence type="ECO:0000313" key="2">
    <source>
        <dbReference type="EMBL" id="KAF2857366.1"/>
    </source>
</evidence>
<dbReference type="AlphaFoldDB" id="A0A6A7BPV7"/>
<gene>
    <name evidence="2" type="ORF">K470DRAFT_177128</name>
</gene>
<keyword evidence="3" id="KW-1185">Reference proteome</keyword>
<feature type="compositionally biased region" description="Polar residues" evidence="1">
    <location>
        <begin position="128"/>
        <end position="154"/>
    </location>
</feature>
<feature type="compositionally biased region" description="Low complexity" evidence="1">
    <location>
        <begin position="17"/>
        <end position="33"/>
    </location>
</feature>
<feature type="region of interest" description="Disordered" evidence="1">
    <location>
        <begin position="1"/>
        <end position="166"/>
    </location>
</feature>
<proteinExistence type="predicted"/>
<feature type="compositionally biased region" description="Polar residues" evidence="1">
    <location>
        <begin position="47"/>
        <end position="62"/>
    </location>
</feature>
<reference evidence="2" key="1">
    <citation type="journal article" date="2020" name="Stud. Mycol.">
        <title>101 Dothideomycetes genomes: a test case for predicting lifestyles and emergence of pathogens.</title>
        <authorList>
            <person name="Haridas S."/>
            <person name="Albert R."/>
            <person name="Binder M."/>
            <person name="Bloem J."/>
            <person name="Labutti K."/>
            <person name="Salamov A."/>
            <person name="Andreopoulos B."/>
            <person name="Baker S."/>
            <person name="Barry K."/>
            <person name="Bills G."/>
            <person name="Bluhm B."/>
            <person name="Cannon C."/>
            <person name="Castanera R."/>
            <person name="Culley D."/>
            <person name="Daum C."/>
            <person name="Ezra D."/>
            <person name="Gonzalez J."/>
            <person name="Henrissat B."/>
            <person name="Kuo A."/>
            <person name="Liang C."/>
            <person name="Lipzen A."/>
            <person name="Lutzoni F."/>
            <person name="Magnuson J."/>
            <person name="Mondo S."/>
            <person name="Nolan M."/>
            <person name="Ohm R."/>
            <person name="Pangilinan J."/>
            <person name="Park H.-J."/>
            <person name="Ramirez L."/>
            <person name="Alfaro M."/>
            <person name="Sun H."/>
            <person name="Tritt A."/>
            <person name="Yoshinaga Y."/>
            <person name="Zwiers L.-H."/>
            <person name="Turgeon B."/>
            <person name="Goodwin S."/>
            <person name="Spatafora J."/>
            <person name="Crous P."/>
            <person name="Grigoriev I."/>
        </authorList>
    </citation>
    <scope>NUCLEOTIDE SEQUENCE</scope>
    <source>
        <strain evidence="2">CBS 480.64</strain>
    </source>
</reference>
<evidence type="ECO:0000256" key="1">
    <source>
        <dbReference type="SAM" id="MobiDB-lite"/>
    </source>
</evidence>
<protein>
    <submittedName>
        <fullName evidence="2">Uncharacterized protein</fullName>
    </submittedName>
</protein>
<dbReference type="OrthoDB" id="4779541at2759"/>